<feature type="transmembrane region" description="Helical" evidence="8">
    <location>
        <begin position="174"/>
        <end position="195"/>
    </location>
</feature>
<keyword evidence="5" id="KW-0378">Hydrolase</keyword>
<evidence type="ECO:0000256" key="4">
    <source>
        <dbReference type="ARBA" id="ARBA00022692"/>
    </source>
</evidence>
<proteinExistence type="predicted"/>
<sequence>MIYDTTVNKINNYIVQELDLTAKEQGRIKFGIELLISTIMSLGTTLIVAKLLGILNSVIFISLAGVLLKQVSGGIHFKTPWECAFFTAFFFNLLGYISFWAKESVFNNWVLFLVLSSLYIIISLFLWSPADVPEKPIKDQRQRRRLKLISLILAIFLLILVALLFYIYKGCFALINVSLILGLLFQVSSINPLAYKLCNLYYRVKVKFVSK</sequence>
<keyword evidence="6 8" id="KW-1133">Transmembrane helix</keyword>
<evidence type="ECO:0000256" key="8">
    <source>
        <dbReference type="SAM" id="Phobius"/>
    </source>
</evidence>
<keyword evidence="3" id="KW-0645">Protease</keyword>
<dbReference type="EMBL" id="LWDV01000006">
    <property type="protein sequence ID" value="OCL28096.1"/>
    <property type="molecule type" value="Genomic_DNA"/>
</dbReference>
<dbReference type="GO" id="GO:0016020">
    <property type="term" value="C:membrane"/>
    <property type="evidence" value="ECO:0007669"/>
    <property type="project" value="InterPro"/>
</dbReference>
<feature type="transmembrane region" description="Helical" evidence="8">
    <location>
        <begin position="80"/>
        <end position="100"/>
    </location>
</feature>
<evidence type="ECO:0000256" key="1">
    <source>
        <dbReference type="ARBA" id="ARBA00022475"/>
    </source>
</evidence>
<dbReference type="InterPro" id="IPR006741">
    <property type="entry name" value="AgrB"/>
</dbReference>
<accession>A0A1C0ACK3</accession>
<dbReference type="SMART" id="SM00793">
    <property type="entry name" value="AgrB"/>
    <property type="match status" value="1"/>
</dbReference>
<keyword evidence="10" id="KW-1185">Reference proteome</keyword>
<organism evidence="9 10">
    <name type="scientific">Orenia metallireducens</name>
    <dbReference type="NCBI Taxonomy" id="1413210"/>
    <lineage>
        <taxon>Bacteria</taxon>
        <taxon>Bacillati</taxon>
        <taxon>Bacillota</taxon>
        <taxon>Clostridia</taxon>
        <taxon>Halanaerobiales</taxon>
        <taxon>Halobacteroidaceae</taxon>
        <taxon>Orenia</taxon>
    </lineage>
</organism>
<dbReference type="GO" id="GO:0008233">
    <property type="term" value="F:peptidase activity"/>
    <property type="evidence" value="ECO:0007669"/>
    <property type="project" value="UniProtKB-KW"/>
</dbReference>
<feature type="transmembrane region" description="Helical" evidence="8">
    <location>
        <begin position="106"/>
        <end position="127"/>
    </location>
</feature>
<feature type="transmembrane region" description="Helical" evidence="8">
    <location>
        <begin position="47"/>
        <end position="68"/>
    </location>
</feature>
<evidence type="ECO:0008006" key="11">
    <source>
        <dbReference type="Google" id="ProtNLM"/>
    </source>
</evidence>
<keyword evidence="2" id="KW-0673">Quorum sensing</keyword>
<protein>
    <recommendedName>
        <fullName evidence="11">Accessory gene regulator B</fullName>
    </recommendedName>
</protein>
<keyword evidence="1" id="KW-1003">Cell membrane</keyword>
<keyword evidence="4 8" id="KW-0812">Transmembrane</keyword>
<feature type="transmembrane region" description="Helical" evidence="8">
    <location>
        <begin position="148"/>
        <end position="168"/>
    </location>
</feature>
<evidence type="ECO:0000256" key="5">
    <source>
        <dbReference type="ARBA" id="ARBA00022801"/>
    </source>
</evidence>
<dbReference type="RefSeq" id="WP_068715199.1">
    <property type="nucleotide sequence ID" value="NZ_LWDV01000006.1"/>
</dbReference>
<evidence type="ECO:0000313" key="10">
    <source>
        <dbReference type="Proteomes" id="UP000093514"/>
    </source>
</evidence>
<dbReference type="GO" id="GO:0009372">
    <property type="term" value="P:quorum sensing"/>
    <property type="evidence" value="ECO:0007669"/>
    <property type="project" value="UniProtKB-KW"/>
</dbReference>
<gene>
    <name evidence="9" type="ORF">U472_02565</name>
</gene>
<reference evidence="9 10" key="2">
    <citation type="submission" date="2016-08" db="EMBL/GenBank/DDBJ databases">
        <title>Orenia metallireducens sp. nov. strain Z6, a Novel Metal-reducing Firmicute from the Deep Subsurface.</title>
        <authorList>
            <person name="Maxim B.I."/>
            <person name="Kenneth K."/>
            <person name="Flynn T.M."/>
            <person name="Oloughlin E.J."/>
            <person name="Locke R.A."/>
            <person name="Weber J.R."/>
            <person name="Egan S.M."/>
            <person name="Mackie R.I."/>
            <person name="Cann I.K."/>
        </authorList>
    </citation>
    <scope>NUCLEOTIDE SEQUENCE [LARGE SCALE GENOMIC DNA]</scope>
    <source>
        <strain evidence="9 10">Z6</strain>
    </source>
</reference>
<dbReference type="Pfam" id="PF04647">
    <property type="entry name" value="AgrB"/>
    <property type="match status" value="1"/>
</dbReference>
<evidence type="ECO:0000313" key="9">
    <source>
        <dbReference type="EMBL" id="OCL28096.1"/>
    </source>
</evidence>
<name>A0A1C0ACK3_9FIRM</name>
<reference evidence="10" key="1">
    <citation type="submission" date="2016-07" db="EMBL/GenBank/DDBJ databases">
        <authorList>
            <person name="Florea S."/>
            <person name="Webb J.S."/>
            <person name="Jaromczyk J."/>
            <person name="Schardl C.L."/>
        </authorList>
    </citation>
    <scope>NUCLEOTIDE SEQUENCE [LARGE SCALE GENOMIC DNA]</scope>
    <source>
        <strain evidence="10">Z6</strain>
    </source>
</reference>
<evidence type="ECO:0000256" key="7">
    <source>
        <dbReference type="ARBA" id="ARBA00023136"/>
    </source>
</evidence>
<dbReference type="AlphaFoldDB" id="A0A1C0ACK3"/>
<comment type="caution">
    <text evidence="9">The sequence shown here is derived from an EMBL/GenBank/DDBJ whole genome shotgun (WGS) entry which is preliminary data.</text>
</comment>
<dbReference type="GO" id="GO:0006508">
    <property type="term" value="P:proteolysis"/>
    <property type="evidence" value="ECO:0007669"/>
    <property type="project" value="UniProtKB-KW"/>
</dbReference>
<evidence type="ECO:0000256" key="2">
    <source>
        <dbReference type="ARBA" id="ARBA00022654"/>
    </source>
</evidence>
<dbReference type="OrthoDB" id="2854767at2"/>
<keyword evidence="7 8" id="KW-0472">Membrane</keyword>
<dbReference type="Proteomes" id="UP000093514">
    <property type="component" value="Unassembled WGS sequence"/>
</dbReference>
<evidence type="ECO:0000256" key="6">
    <source>
        <dbReference type="ARBA" id="ARBA00022989"/>
    </source>
</evidence>
<evidence type="ECO:0000256" key="3">
    <source>
        <dbReference type="ARBA" id="ARBA00022670"/>
    </source>
</evidence>